<dbReference type="PROSITE" id="PS51884">
    <property type="entry name" value="CHAPLIN"/>
    <property type="match status" value="2"/>
</dbReference>
<accession>A0ABU0PTH6</accession>
<feature type="domain" description="Chaplin" evidence="10">
    <location>
        <begin position="38"/>
        <end position="78"/>
    </location>
</feature>
<evidence type="ECO:0000313" key="12">
    <source>
        <dbReference type="Proteomes" id="UP001243364"/>
    </source>
</evidence>
<name>A0ABU0PTH6_STRAH</name>
<evidence type="ECO:0000256" key="5">
    <source>
        <dbReference type="ARBA" id="ARBA00022889"/>
    </source>
</evidence>
<feature type="compositionally biased region" description="Basic and acidic residues" evidence="8">
    <location>
        <begin position="111"/>
        <end position="126"/>
    </location>
</feature>
<evidence type="ECO:0000256" key="4">
    <source>
        <dbReference type="ARBA" id="ARBA00022729"/>
    </source>
</evidence>
<feature type="region of interest" description="Disordered" evidence="8">
    <location>
        <begin position="180"/>
        <end position="234"/>
    </location>
</feature>
<evidence type="ECO:0000256" key="2">
    <source>
        <dbReference type="ARBA" id="ARBA00022512"/>
    </source>
</evidence>
<keyword evidence="6 7" id="KW-0034">Amyloid</keyword>
<dbReference type="InterPro" id="IPR005528">
    <property type="entry name" value="ChpA-H"/>
</dbReference>
<organism evidence="11 12">
    <name type="scientific">Streptomyces achromogenes</name>
    <dbReference type="NCBI Taxonomy" id="67255"/>
    <lineage>
        <taxon>Bacteria</taxon>
        <taxon>Bacillati</taxon>
        <taxon>Actinomycetota</taxon>
        <taxon>Actinomycetes</taxon>
        <taxon>Kitasatosporales</taxon>
        <taxon>Streptomycetaceae</taxon>
        <taxon>Streptomyces</taxon>
    </lineage>
</organism>
<evidence type="ECO:0000259" key="10">
    <source>
        <dbReference type="PROSITE" id="PS51884"/>
    </source>
</evidence>
<feature type="signal peptide" evidence="9">
    <location>
        <begin position="1"/>
        <end position="27"/>
    </location>
</feature>
<feature type="compositionally biased region" description="Gly residues" evidence="8">
    <location>
        <begin position="83"/>
        <end position="110"/>
    </location>
</feature>
<comment type="subcellular location">
    <subcellularLocation>
        <location evidence="1">Secreted</location>
        <location evidence="1">Cell wall</location>
    </subcellularLocation>
</comment>
<sequence>MKRVTRTGVMAVAVVSGAMAVTLPAHADSAANGVAAGSPGLISGNGVQLPVHLPVNLCGNTVDVVGVLNPAAGNTCANKGGGDASGGHGGRGGQGAHGGHGGHGGQGGQGEHGDRGGHGGHGDRGGHGARGGPGASAGGGAVAQGDMEGSPGVVSGNGLQLPVQLPVNVSGNSVNVVGIGDPAFGNRSVNTSGEKPEGPAHEPPSRHTPPSRPQDPGPKASPSAPTVESGTRGPVALSSLAHTGADATLTALAGSTAMLLGGALLYRRFRPGAER</sequence>
<proteinExistence type="predicted"/>
<comment type="caution">
    <text evidence="11">The sequence shown here is derived from an EMBL/GenBank/DDBJ whole genome shotgun (WGS) entry which is preliminary data.</text>
</comment>
<evidence type="ECO:0000256" key="3">
    <source>
        <dbReference type="ARBA" id="ARBA00022525"/>
    </source>
</evidence>
<evidence type="ECO:0000313" key="11">
    <source>
        <dbReference type="EMBL" id="MDQ0681700.1"/>
    </source>
</evidence>
<feature type="compositionally biased region" description="Gly residues" evidence="8">
    <location>
        <begin position="128"/>
        <end position="142"/>
    </location>
</feature>
<keyword evidence="5" id="KW-0130">Cell adhesion</keyword>
<dbReference type="NCBIfam" id="TIGR01167">
    <property type="entry name" value="LPXTG_anchor"/>
    <property type="match status" value="1"/>
</dbReference>
<keyword evidence="4 9" id="KW-0732">Signal</keyword>
<feature type="compositionally biased region" description="Basic and acidic residues" evidence="8">
    <location>
        <begin position="194"/>
        <end position="205"/>
    </location>
</feature>
<evidence type="ECO:0000256" key="6">
    <source>
        <dbReference type="ARBA" id="ARBA00023087"/>
    </source>
</evidence>
<evidence type="ECO:0000256" key="7">
    <source>
        <dbReference type="PROSITE-ProRule" id="PRU01232"/>
    </source>
</evidence>
<gene>
    <name evidence="11" type="ORF">QFZ56_000663</name>
</gene>
<feature type="domain" description="Chaplin" evidence="10">
    <location>
        <begin position="150"/>
        <end position="190"/>
    </location>
</feature>
<evidence type="ECO:0000256" key="1">
    <source>
        <dbReference type="ARBA" id="ARBA00004191"/>
    </source>
</evidence>
<dbReference type="Proteomes" id="UP001243364">
    <property type="component" value="Unassembled WGS sequence"/>
</dbReference>
<protein>
    <submittedName>
        <fullName evidence="11">LPXTG-motif cell wall-anchored protein</fullName>
    </submittedName>
</protein>
<evidence type="ECO:0000256" key="9">
    <source>
        <dbReference type="SAM" id="SignalP"/>
    </source>
</evidence>
<dbReference type="EMBL" id="JAUSYA010000001">
    <property type="protein sequence ID" value="MDQ0681700.1"/>
    <property type="molecule type" value="Genomic_DNA"/>
</dbReference>
<feature type="chain" id="PRO_5045763040" evidence="9">
    <location>
        <begin position="28"/>
        <end position="275"/>
    </location>
</feature>
<feature type="compositionally biased region" description="Pro residues" evidence="8">
    <location>
        <begin position="206"/>
        <end position="216"/>
    </location>
</feature>
<reference evidence="11 12" key="1">
    <citation type="submission" date="2023-07" db="EMBL/GenBank/DDBJ databases">
        <title>Comparative genomics of wheat-associated soil bacteria to identify genetic determinants of phenazine resistance.</title>
        <authorList>
            <person name="Mouncey N."/>
        </authorList>
    </citation>
    <scope>NUCLEOTIDE SEQUENCE [LARGE SCALE GENOMIC DNA]</scope>
    <source>
        <strain evidence="11 12">W4I19-2</strain>
    </source>
</reference>
<dbReference type="Pfam" id="PF03777">
    <property type="entry name" value="ChpA-C"/>
    <property type="match status" value="2"/>
</dbReference>
<evidence type="ECO:0000256" key="8">
    <source>
        <dbReference type="SAM" id="MobiDB-lite"/>
    </source>
</evidence>
<keyword evidence="2" id="KW-0134">Cell wall</keyword>
<keyword evidence="3" id="KW-0964">Secreted</keyword>
<keyword evidence="12" id="KW-1185">Reference proteome</keyword>
<dbReference type="RefSeq" id="WP_307039846.1">
    <property type="nucleotide sequence ID" value="NZ_JAUSYA010000001.1"/>
</dbReference>
<feature type="region of interest" description="Disordered" evidence="8">
    <location>
        <begin position="83"/>
        <end position="155"/>
    </location>
</feature>